<reference evidence="2 3" key="1">
    <citation type="journal article" date="2018" name="G3 (Bethesda)">
        <title>A High-Quality Reference Genome for the Invasive Mosquitofish Gambusia affinis Using a Chicago Library.</title>
        <authorList>
            <person name="Hoffberg S.L."/>
            <person name="Troendle N.J."/>
            <person name="Glenn T.C."/>
            <person name="Mahmud O."/>
            <person name="Louha S."/>
            <person name="Chalopin D."/>
            <person name="Bennetzen J.L."/>
            <person name="Mauricio R."/>
        </authorList>
    </citation>
    <scope>NUCLEOTIDE SEQUENCE [LARGE SCALE GENOMIC DNA]</scope>
    <source>
        <strain evidence="2">NE01/NJP1002.9</strain>
        <tissue evidence="2">Muscle</tissue>
    </source>
</reference>
<feature type="domain" description="Protein kinase" evidence="1">
    <location>
        <begin position="1"/>
        <end position="104"/>
    </location>
</feature>
<dbReference type="Gene3D" id="1.10.510.10">
    <property type="entry name" value="Transferase(Phosphotransferase) domain 1"/>
    <property type="match status" value="1"/>
</dbReference>
<evidence type="ECO:0000313" key="2">
    <source>
        <dbReference type="EMBL" id="PWA29399.1"/>
    </source>
</evidence>
<comment type="caution">
    <text evidence="2">The sequence shown here is derived from an EMBL/GenBank/DDBJ whole genome shotgun (WGS) entry which is preliminary data.</text>
</comment>
<gene>
    <name evidence="2" type="ORF">CCH79_00017641</name>
</gene>
<dbReference type="GO" id="GO:0004521">
    <property type="term" value="F:RNA endonuclease activity"/>
    <property type="evidence" value="ECO:0007669"/>
    <property type="project" value="InterPro"/>
</dbReference>
<dbReference type="GO" id="GO:0070059">
    <property type="term" value="P:intrinsic apoptotic signaling pathway in response to endoplasmic reticulum stress"/>
    <property type="evidence" value="ECO:0007669"/>
    <property type="project" value="TreeGrafter"/>
</dbReference>
<dbReference type="PANTHER" id="PTHR13954">
    <property type="entry name" value="IRE1-RELATED"/>
    <property type="match status" value="1"/>
</dbReference>
<dbReference type="SUPFAM" id="SSF56112">
    <property type="entry name" value="Protein kinase-like (PK-like)"/>
    <property type="match status" value="1"/>
</dbReference>
<dbReference type="EMBL" id="NHOQ01000617">
    <property type="protein sequence ID" value="PWA29399.1"/>
    <property type="molecule type" value="Genomic_DNA"/>
</dbReference>
<dbReference type="AlphaFoldDB" id="A0A315W3J0"/>
<proteinExistence type="predicted"/>
<dbReference type="GO" id="GO:0051082">
    <property type="term" value="F:unfolded protein binding"/>
    <property type="evidence" value="ECO:0007669"/>
    <property type="project" value="TreeGrafter"/>
</dbReference>
<keyword evidence="3" id="KW-1185">Reference proteome</keyword>
<dbReference type="Proteomes" id="UP000250572">
    <property type="component" value="Unassembled WGS sequence"/>
</dbReference>
<evidence type="ECO:0000259" key="1">
    <source>
        <dbReference type="PROSITE" id="PS50011"/>
    </source>
</evidence>
<dbReference type="InterPro" id="IPR000719">
    <property type="entry name" value="Prot_kinase_dom"/>
</dbReference>
<accession>A0A315W3J0</accession>
<dbReference type="InterPro" id="IPR001245">
    <property type="entry name" value="Ser-Thr/Tyr_kinase_cat_dom"/>
</dbReference>
<evidence type="ECO:0000313" key="3">
    <source>
        <dbReference type="Proteomes" id="UP000250572"/>
    </source>
</evidence>
<dbReference type="Pfam" id="PF07714">
    <property type="entry name" value="PK_Tyr_Ser-Thr"/>
    <property type="match status" value="1"/>
</dbReference>
<organism evidence="2 3">
    <name type="scientific">Gambusia affinis</name>
    <name type="common">Western mosquitofish</name>
    <name type="synonym">Heterandria affinis</name>
    <dbReference type="NCBI Taxonomy" id="33528"/>
    <lineage>
        <taxon>Eukaryota</taxon>
        <taxon>Metazoa</taxon>
        <taxon>Chordata</taxon>
        <taxon>Craniata</taxon>
        <taxon>Vertebrata</taxon>
        <taxon>Euteleostomi</taxon>
        <taxon>Actinopterygii</taxon>
        <taxon>Neopterygii</taxon>
        <taxon>Teleostei</taxon>
        <taxon>Neoteleostei</taxon>
        <taxon>Acanthomorphata</taxon>
        <taxon>Ovalentaria</taxon>
        <taxon>Atherinomorphae</taxon>
        <taxon>Cyprinodontiformes</taxon>
        <taxon>Poeciliidae</taxon>
        <taxon>Poeciliinae</taxon>
        <taxon>Gambusia</taxon>
    </lineage>
</organism>
<sequence>MYSHMAVTLSWMSYEYVAENKYKKESEVQGAGCLVHYILTDGQHPFQKATPYSRNPLGILNNVEMGNFTLQCEEKWSSQKDRISRMLNRSLEERPTVEEVPQAF</sequence>
<feature type="non-terminal residue" evidence="2">
    <location>
        <position position="104"/>
    </location>
</feature>
<protein>
    <recommendedName>
        <fullName evidence="1">Protein kinase domain-containing protein</fullName>
    </recommendedName>
</protein>
<dbReference type="GO" id="GO:0004674">
    <property type="term" value="F:protein serine/threonine kinase activity"/>
    <property type="evidence" value="ECO:0007669"/>
    <property type="project" value="InterPro"/>
</dbReference>
<name>A0A315W3J0_GAMAF</name>
<dbReference type="PROSITE" id="PS50011">
    <property type="entry name" value="PROTEIN_KINASE_DOM"/>
    <property type="match status" value="1"/>
</dbReference>
<dbReference type="InterPro" id="IPR011009">
    <property type="entry name" value="Kinase-like_dom_sf"/>
</dbReference>
<dbReference type="GO" id="GO:0005524">
    <property type="term" value="F:ATP binding"/>
    <property type="evidence" value="ECO:0007669"/>
    <property type="project" value="InterPro"/>
</dbReference>
<dbReference type="InterPro" id="IPR045133">
    <property type="entry name" value="IRE1/2-like"/>
</dbReference>
<dbReference type="GO" id="GO:1990604">
    <property type="term" value="C:IRE1-TRAF2-ASK1 complex"/>
    <property type="evidence" value="ECO:0007669"/>
    <property type="project" value="TreeGrafter"/>
</dbReference>
<dbReference type="GO" id="GO:0036498">
    <property type="term" value="P:IRE1-mediated unfolded protein response"/>
    <property type="evidence" value="ECO:0007669"/>
    <property type="project" value="TreeGrafter"/>
</dbReference>
<dbReference type="PANTHER" id="PTHR13954:SF28">
    <property type="match status" value="1"/>
</dbReference>